<dbReference type="Proteomes" id="UP001221411">
    <property type="component" value="Unassembled WGS sequence"/>
</dbReference>
<evidence type="ECO:0000259" key="6">
    <source>
        <dbReference type="Pfam" id="PF08281"/>
    </source>
</evidence>
<keyword evidence="8" id="KW-1185">Reference proteome</keyword>
<evidence type="ECO:0000256" key="3">
    <source>
        <dbReference type="ARBA" id="ARBA00023125"/>
    </source>
</evidence>
<evidence type="ECO:0000313" key="7">
    <source>
        <dbReference type="EMBL" id="MDC0746538.1"/>
    </source>
</evidence>
<comment type="caution">
    <text evidence="7">The sequence shown here is derived from an EMBL/GenBank/DDBJ whole genome shotgun (WGS) entry which is preliminary data.</text>
</comment>
<dbReference type="PANTHER" id="PTHR43133">
    <property type="entry name" value="RNA POLYMERASE ECF-TYPE SIGMA FACTO"/>
    <property type="match status" value="1"/>
</dbReference>
<dbReference type="InterPro" id="IPR014284">
    <property type="entry name" value="RNA_pol_sigma-70_dom"/>
</dbReference>
<sequence length="304" mass="32787">MGSSKPDLRRRRAELLGLRLDVRRIVRSDKARTRDAADDKEQQVIANALGDLPNYAPHPDGMKPWVVAITRSVMGTARRITRRHQQVFESDAGRVAKFATSDPSPERAAQLKQALRKVMDALGDLPPSQAAVLWMVCVEGRSHEEAGAKVGISEDAAKMALSRARETLRERLGKDLFSVPPPLLVLLFDWFQRLGHLWAMLMAMVFASLALAPREPDGELHAVATGAAHVVAASAADVAHAAAEAAEPAPSFEHADSPVPVVELPTPTKQTHAPRRPLVDSDKQGCSKAGLSKGGWGSSGDTSF</sequence>
<protein>
    <submittedName>
        <fullName evidence="7">RNA polymerase sigma factor</fullName>
    </submittedName>
</protein>
<evidence type="ECO:0000313" key="8">
    <source>
        <dbReference type="Proteomes" id="UP001221411"/>
    </source>
</evidence>
<name>A0ABT5EZE3_9BACT</name>
<dbReference type="NCBIfam" id="TIGR02937">
    <property type="entry name" value="sigma70-ECF"/>
    <property type="match status" value="1"/>
</dbReference>
<dbReference type="SUPFAM" id="SSF88659">
    <property type="entry name" value="Sigma3 and sigma4 domains of RNA polymerase sigma factors"/>
    <property type="match status" value="1"/>
</dbReference>
<keyword evidence="3" id="KW-0238">DNA-binding</keyword>
<dbReference type="InterPro" id="IPR013249">
    <property type="entry name" value="RNA_pol_sigma70_r4_t2"/>
</dbReference>
<keyword evidence="4" id="KW-0804">Transcription</keyword>
<dbReference type="PANTHER" id="PTHR43133:SF8">
    <property type="entry name" value="RNA POLYMERASE SIGMA FACTOR HI_1459-RELATED"/>
    <property type="match status" value="1"/>
</dbReference>
<evidence type="ECO:0000256" key="5">
    <source>
        <dbReference type="SAM" id="MobiDB-lite"/>
    </source>
</evidence>
<evidence type="ECO:0000256" key="4">
    <source>
        <dbReference type="ARBA" id="ARBA00023163"/>
    </source>
</evidence>
<feature type="region of interest" description="Disordered" evidence="5">
    <location>
        <begin position="244"/>
        <end position="304"/>
    </location>
</feature>
<dbReference type="InterPro" id="IPR039425">
    <property type="entry name" value="RNA_pol_sigma-70-like"/>
</dbReference>
<organism evidence="7 8">
    <name type="scientific">Polyangium mundeleinium</name>
    <dbReference type="NCBI Taxonomy" id="2995306"/>
    <lineage>
        <taxon>Bacteria</taxon>
        <taxon>Pseudomonadati</taxon>
        <taxon>Myxococcota</taxon>
        <taxon>Polyangia</taxon>
        <taxon>Polyangiales</taxon>
        <taxon>Polyangiaceae</taxon>
        <taxon>Polyangium</taxon>
    </lineage>
</organism>
<reference evidence="7 8" key="1">
    <citation type="submission" date="2022-11" db="EMBL/GenBank/DDBJ databases">
        <title>Minimal conservation of predation-associated metabolite biosynthetic gene clusters underscores biosynthetic potential of Myxococcota including descriptions for ten novel species: Archangium lansinium sp. nov., Myxococcus landrumus sp. nov., Nannocystis bai.</title>
        <authorList>
            <person name="Ahearne A."/>
            <person name="Stevens C."/>
            <person name="Dowd S."/>
        </authorList>
    </citation>
    <scope>NUCLEOTIDE SEQUENCE [LARGE SCALE GENOMIC DNA]</scope>
    <source>
        <strain evidence="7 8">RJM3</strain>
    </source>
</reference>
<feature type="domain" description="RNA polymerase sigma factor 70 region 4 type 2" evidence="6">
    <location>
        <begin position="116"/>
        <end position="168"/>
    </location>
</feature>
<evidence type="ECO:0000256" key="2">
    <source>
        <dbReference type="ARBA" id="ARBA00023082"/>
    </source>
</evidence>
<dbReference type="InterPro" id="IPR013324">
    <property type="entry name" value="RNA_pol_sigma_r3/r4-like"/>
</dbReference>
<gene>
    <name evidence="7" type="ORF">POL67_34745</name>
</gene>
<accession>A0ABT5EZE3</accession>
<dbReference type="InterPro" id="IPR036388">
    <property type="entry name" value="WH-like_DNA-bd_sf"/>
</dbReference>
<keyword evidence="2" id="KW-0731">Sigma factor</keyword>
<proteinExistence type="predicted"/>
<dbReference type="RefSeq" id="WP_271924916.1">
    <property type="nucleotide sequence ID" value="NZ_JAQNDO010000001.1"/>
</dbReference>
<dbReference type="Gene3D" id="1.10.10.10">
    <property type="entry name" value="Winged helix-like DNA-binding domain superfamily/Winged helix DNA-binding domain"/>
    <property type="match status" value="1"/>
</dbReference>
<dbReference type="CDD" id="cd06171">
    <property type="entry name" value="Sigma70_r4"/>
    <property type="match status" value="1"/>
</dbReference>
<keyword evidence="1" id="KW-0805">Transcription regulation</keyword>
<dbReference type="Pfam" id="PF08281">
    <property type="entry name" value="Sigma70_r4_2"/>
    <property type="match status" value="1"/>
</dbReference>
<evidence type="ECO:0000256" key="1">
    <source>
        <dbReference type="ARBA" id="ARBA00023015"/>
    </source>
</evidence>
<dbReference type="EMBL" id="JAQNDO010000001">
    <property type="protein sequence ID" value="MDC0746538.1"/>
    <property type="molecule type" value="Genomic_DNA"/>
</dbReference>